<keyword evidence="6" id="KW-1185">Reference proteome</keyword>
<dbReference type="InterPro" id="IPR003439">
    <property type="entry name" value="ABC_transporter-like_ATP-bd"/>
</dbReference>
<dbReference type="EMBL" id="FRAF01000025">
    <property type="protein sequence ID" value="SHK88070.1"/>
    <property type="molecule type" value="Genomic_DNA"/>
</dbReference>
<keyword evidence="3 5" id="KW-0067">ATP-binding</keyword>
<dbReference type="GO" id="GO:0005315">
    <property type="term" value="F:phosphate transmembrane transporter activity"/>
    <property type="evidence" value="ECO:0007669"/>
    <property type="project" value="InterPro"/>
</dbReference>
<evidence type="ECO:0000313" key="5">
    <source>
        <dbReference type="EMBL" id="SHK88070.1"/>
    </source>
</evidence>
<dbReference type="GO" id="GO:0005524">
    <property type="term" value="F:ATP binding"/>
    <property type="evidence" value="ECO:0007669"/>
    <property type="project" value="UniProtKB-KW"/>
</dbReference>
<gene>
    <name evidence="5" type="ORF">SAMN05443507_12538</name>
</gene>
<evidence type="ECO:0000259" key="4">
    <source>
        <dbReference type="PROSITE" id="PS50893"/>
    </source>
</evidence>
<feature type="domain" description="ABC transporter" evidence="4">
    <location>
        <begin position="5"/>
        <end position="245"/>
    </location>
</feature>
<dbReference type="GO" id="GO:0016887">
    <property type="term" value="F:ATP hydrolysis activity"/>
    <property type="evidence" value="ECO:0007669"/>
    <property type="project" value="InterPro"/>
</dbReference>
<evidence type="ECO:0000256" key="2">
    <source>
        <dbReference type="ARBA" id="ARBA00022741"/>
    </source>
</evidence>
<dbReference type="CDD" id="cd03260">
    <property type="entry name" value="ABC_PstB_phosphate_transporter"/>
    <property type="match status" value="1"/>
</dbReference>
<dbReference type="SMART" id="SM00382">
    <property type="entry name" value="AAA"/>
    <property type="match status" value="1"/>
</dbReference>
<dbReference type="NCBIfam" id="TIGR00972">
    <property type="entry name" value="3a0107s01c2"/>
    <property type="match status" value="1"/>
</dbReference>
<dbReference type="RefSeq" id="WP_072875009.1">
    <property type="nucleotide sequence ID" value="NZ_FRAF01000025.1"/>
</dbReference>
<dbReference type="InterPro" id="IPR017871">
    <property type="entry name" value="ABC_transporter-like_CS"/>
</dbReference>
<evidence type="ECO:0000256" key="1">
    <source>
        <dbReference type="ARBA" id="ARBA00022448"/>
    </source>
</evidence>
<reference evidence="6" key="1">
    <citation type="submission" date="2016-11" db="EMBL/GenBank/DDBJ databases">
        <authorList>
            <person name="Varghese N."/>
            <person name="Submissions S."/>
        </authorList>
    </citation>
    <scope>NUCLEOTIDE SEQUENCE [LARGE SCALE GENOMIC DNA]</scope>
    <source>
        <strain evidence="6">USBA-503</strain>
    </source>
</reference>
<dbReference type="STRING" id="1830138.SAMN05443507_12538"/>
<keyword evidence="1" id="KW-0813">Transport</keyword>
<dbReference type="GO" id="GO:0016020">
    <property type="term" value="C:membrane"/>
    <property type="evidence" value="ECO:0007669"/>
    <property type="project" value="InterPro"/>
</dbReference>
<dbReference type="PROSITE" id="PS00211">
    <property type="entry name" value="ABC_TRANSPORTER_1"/>
    <property type="match status" value="1"/>
</dbReference>
<protein>
    <submittedName>
        <fullName evidence="5">Phosphate ABC transporter ATP-binding protein, PhoT family</fullName>
    </submittedName>
</protein>
<accession>A0A1M6W2V5</accession>
<proteinExistence type="predicted"/>
<dbReference type="Proteomes" id="UP000184016">
    <property type="component" value="Unassembled WGS sequence"/>
</dbReference>
<sequence length="250" mass="28146">MAKSLHVQNINAWFSDQLVLKHIHMDLSANQITAIIGPSGCGKSTFIRCLNRMHETVPGARVTGDIFLEESSIYQMPATEVRRRIGMVFREPNPFPTLSIFDNLTLALRLGGMRNHRQLRERAERSLRVAGLWDEVKDKLNQNALVLSLGQQQRLCIARALALEPDVLLLDEPASALDPVSTLQIEELMEQIKKDLTIVIVTHNLQQAARIADTTAFFLDGELVEWGDTSLLFTKPSDRRTEDYIAGRFG</sequence>
<dbReference type="SUPFAM" id="SSF52540">
    <property type="entry name" value="P-loop containing nucleoside triphosphate hydrolases"/>
    <property type="match status" value="1"/>
</dbReference>
<dbReference type="InterPro" id="IPR005670">
    <property type="entry name" value="PstB-like"/>
</dbReference>
<evidence type="ECO:0000313" key="6">
    <source>
        <dbReference type="Proteomes" id="UP000184016"/>
    </source>
</evidence>
<organism evidence="5 6">
    <name type="scientific">Alicyclobacillus tolerans</name>
    <dbReference type="NCBI Taxonomy" id="90970"/>
    <lineage>
        <taxon>Bacteria</taxon>
        <taxon>Bacillati</taxon>
        <taxon>Bacillota</taxon>
        <taxon>Bacilli</taxon>
        <taxon>Bacillales</taxon>
        <taxon>Alicyclobacillaceae</taxon>
        <taxon>Alicyclobacillus</taxon>
    </lineage>
</organism>
<dbReference type="GO" id="GO:0035435">
    <property type="term" value="P:phosphate ion transmembrane transport"/>
    <property type="evidence" value="ECO:0007669"/>
    <property type="project" value="InterPro"/>
</dbReference>
<dbReference type="InterPro" id="IPR003593">
    <property type="entry name" value="AAA+_ATPase"/>
</dbReference>
<dbReference type="Gene3D" id="3.40.50.300">
    <property type="entry name" value="P-loop containing nucleotide triphosphate hydrolases"/>
    <property type="match status" value="1"/>
</dbReference>
<dbReference type="PANTHER" id="PTHR43423:SF1">
    <property type="entry name" value="ABC TRANSPORTER I FAMILY MEMBER 17"/>
    <property type="match status" value="1"/>
</dbReference>
<dbReference type="InterPro" id="IPR027417">
    <property type="entry name" value="P-loop_NTPase"/>
</dbReference>
<dbReference type="PROSITE" id="PS50893">
    <property type="entry name" value="ABC_TRANSPORTER_2"/>
    <property type="match status" value="1"/>
</dbReference>
<dbReference type="OrthoDB" id="2374252at2"/>
<dbReference type="Pfam" id="PF00005">
    <property type="entry name" value="ABC_tran"/>
    <property type="match status" value="1"/>
</dbReference>
<dbReference type="PANTHER" id="PTHR43423">
    <property type="entry name" value="ABC TRANSPORTER I FAMILY MEMBER 17"/>
    <property type="match status" value="1"/>
</dbReference>
<name>A0A1M6W2V5_9BACL</name>
<keyword evidence="2" id="KW-0547">Nucleotide-binding</keyword>
<dbReference type="AlphaFoldDB" id="A0A1M6W2V5"/>
<evidence type="ECO:0000256" key="3">
    <source>
        <dbReference type="ARBA" id="ARBA00022840"/>
    </source>
</evidence>